<feature type="compositionally biased region" description="Acidic residues" evidence="1">
    <location>
        <begin position="1961"/>
        <end position="1977"/>
    </location>
</feature>
<dbReference type="GO" id="GO:0034451">
    <property type="term" value="C:centriolar satellite"/>
    <property type="evidence" value="ECO:0007669"/>
    <property type="project" value="TreeGrafter"/>
</dbReference>
<feature type="region of interest" description="Disordered" evidence="1">
    <location>
        <begin position="1882"/>
        <end position="1977"/>
    </location>
</feature>
<dbReference type="GO" id="GO:0016746">
    <property type="term" value="F:acyltransferase activity"/>
    <property type="evidence" value="ECO:0007669"/>
    <property type="project" value="UniProtKB-KW"/>
</dbReference>
<dbReference type="InterPro" id="IPR057537">
    <property type="entry name" value="C2_C2CD3_N"/>
</dbReference>
<organism evidence="3 4">
    <name type="scientific">Phytophthora pseudosyringae</name>
    <dbReference type="NCBI Taxonomy" id="221518"/>
    <lineage>
        <taxon>Eukaryota</taxon>
        <taxon>Sar</taxon>
        <taxon>Stramenopiles</taxon>
        <taxon>Oomycota</taxon>
        <taxon>Peronosporomycetes</taxon>
        <taxon>Peronosporales</taxon>
        <taxon>Peronosporaceae</taxon>
        <taxon>Phytophthora</taxon>
    </lineage>
</organism>
<feature type="region of interest" description="Disordered" evidence="1">
    <location>
        <begin position="1363"/>
        <end position="1479"/>
    </location>
</feature>
<dbReference type="OrthoDB" id="129860at2759"/>
<dbReference type="CDD" id="cd00030">
    <property type="entry name" value="C2"/>
    <property type="match status" value="1"/>
</dbReference>
<feature type="domain" description="C2" evidence="2">
    <location>
        <begin position="960"/>
        <end position="1118"/>
    </location>
</feature>
<reference evidence="3" key="1">
    <citation type="submission" date="2021-02" db="EMBL/GenBank/DDBJ databases">
        <authorList>
            <person name="Palmer J.M."/>
        </authorList>
    </citation>
    <scope>NUCLEOTIDE SEQUENCE</scope>
    <source>
        <strain evidence="3">SCRP734</strain>
    </source>
</reference>
<feature type="region of interest" description="Disordered" evidence="1">
    <location>
        <begin position="1740"/>
        <end position="1767"/>
    </location>
</feature>
<feature type="compositionally biased region" description="Polar residues" evidence="1">
    <location>
        <begin position="1921"/>
        <end position="1933"/>
    </location>
</feature>
<feature type="compositionally biased region" description="Basic and acidic residues" evidence="1">
    <location>
        <begin position="1906"/>
        <end position="1917"/>
    </location>
</feature>
<feature type="compositionally biased region" description="Low complexity" evidence="1">
    <location>
        <begin position="1679"/>
        <end position="1692"/>
    </location>
</feature>
<dbReference type="PROSITE" id="PS50004">
    <property type="entry name" value="C2"/>
    <property type="match status" value="1"/>
</dbReference>
<dbReference type="PANTHER" id="PTHR21254">
    <property type="entry name" value="C2 DOMAIN-CONTAINING PROTEIN 3"/>
    <property type="match status" value="1"/>
</dbReference>
<protein>
    <submittedName>
        <fullName evidence="3">Lysophospholipid acyltransferase 1</fullName>
    </submittedName>
</protein>
<evidence type="ECO:0000313" key="3">
    <source>
        <dbReference type="EMBL" id="KAG7387074.1"/>
    </source>
</evidence>
<comment type="caution">
    <text evidence="3">The sequence shown here is derived from an EMBL/GenBank/DDBJ whole genome shotgun (WGS) entry which is preliminary data.</text>
</comment>
<keyword evidence="4" id="KW-1185">Reference proteome</keyword>
<gene>
    <name evidence="3" type="primary">MBOAT1_4</name>
    <name evidence="3" type="ORF">PHYPSEUDO_014728</name>
</gene>
<dbReference type="GO" id="GO:0071539">
    <property type="term" value="P:protein localization to centrosome"/>
    <property type="evidence" value="ECO:0007669"/>
    <property type="project" value="TreeGrafter"/>
</dbReference>
<dbReference type="GO" id="GO:0005814">
    <property type="term" value="C:centriole"/>
    <property type="evidence" value="ECO:0007669"/>
    <property type="project" value="TreeGrafter"/>
</dbReference>
<feature type="compositionally biased region" description="Acidic residues" evidence="1">
    <location>
        <begin position="1256"/>
        <end position="1293"/>
    </location>
</feature>
<dbReference type="GO" id="GO:0060271">
    <property type="term" value="P:cilium assembly"/>
    <property type="evidence" value="ECO:0007669"/>
    <property type="project" value="TreeGrafter"/>
</dbReference>
<name>A0A8T1W4S0_9STRA</name>
<feature type="region of interest" description="Disordered" evidence="1">
    <location>
        <begin position="1679"/>
        <end position="1714"/>
    </location>
</feature>
<evidence type="ECO:0000259" key="2">
    <source>
        <dbReference type="PROSITE" id="PS50004"/>
    </source>
</evidence>
<evidence type="ECO:0000313" key="4">
    <source>
        <dbReference type="Proteomes" id="UP000694044"/>
    </source>
</evidence>
<dbReference type="GO" id="GO:0061511">
    <property type="term" value="P:centriole elongation"/>
    <property type="evidence" value="ECO:0007669"/>
    <property type="project" value="TreeGrafter"/>
</dbReference>
<dbReference type="PANTHER" id="PTHR21254:SF1">
    <property type="entry name" value="C2 DOMAIN-CONTAINING PROTEIN 3"/>
    <property type="match status" value="1"/>
</dbReference>
<dbReference type="Proteomes" id="UP000694044">
    <property type="component" value="Unassembled WGS sequence"/>
</dbReference>
<evidence type="ECO:0000256" key="1">
    <source>
        <dbReference type="SAM" id="MobiDB-lite"/>
    </source>
</evidence>
<keyword evidence="3" id="KW-0012">Acyltransferase</keyword>
<feature type="compositionally biased region" description="Polar residues" evidence="1">
    <location>
        <begin position="1446"/>
        <end position="1458"/>
    </location>
</feature>
<feature type="region of interest" description="Disordered" evidence="1">
    <location>
        <begin position="1256"/>
        <end position="1298"/>
    </location>
</feature>
<accession>A0A8T1W4S0</accession>
<dbReference type="InterPro" id="IPR000008">
    <property type="entry name" value="C2_dom"/>
</dbReference>
<feature type="compositionally biased region" description="Basic and acidic residues" evidence="1">
    <location>
        <begin position="1378"/>
        <end position="1392"/>
    </location>
</feature>
<proteinExistence type="predicted"/>
<keyword evidence="3" id="KW-0808">Transferase</keyword>
<dbReference type="PROSITE" id="PS50096">
    <property type="entry name" value="IQ"/>
    <property type="match status" value="1"/>
</dbReference>
<sequence>MATDVADTLARSMSLSRRYLSLPQELAGTSLPPKVSGKRRGVVTLSVAHILPSAVSSAPLPRESLVRVRWWGEETPGSLFRPSLLSGDGEAEDGEAPHSPQRVIAMKYPVSVLPEQLLEYFQDMGHLTLDVIDRQSRRKVGQCWLPLDVHKDNEVMTAEEKLVALRRDDVLCEIKPSGGDDGDVAGYLAVTFGVKWTESPVEVEEDGVAVESVENEESLVAASNASDETRGKLEAERTEQMDDFLLKRRRRKVSVENRGTSEGFQRIQKLLAKGKALQQSMERAVTEVQGDHGEELDVGLAGEEHGLANVAVDDAMQQMRKALLLKFDAEPASQWDKVSAGDGRLPNVSKSKLPAFSFELDNDIVEQQDPTASPTLLKGLNALKIRFESMELDRDFVDNQLRQLRDSSNVSSRFSPIQVRVSHDDISSLMYPHLAGANVPEVPAFAVTTSLRTHQWQLECSSTMSLTPPASLIGNTSTEGSSIKWRDNDKRLRFFVRCENRSDARRSQKRHEQNLFPRASKRVLLEGAVDSSVLLAVAVQTDKTWATTVQLNLVSDIAESNILTSGKQRVDKVKSSRNKKLCPVGCLKLNFEFFNVNPDYQSSVSEGRSAENEAVSELLLSSISASSSEADPKRQAELLSFSEKSVPFVDVDDGHPIENPFTGQLAGFLRARICLGTADQLLNWAKTIRAVVKLQAVTRRVFSRKHFRCSRSVGIGTSDAPEKRLKPACIALSFHLLSMIDFEYLLNEKSRQLFAETSAGMYQSSVHLRDILNRGRDTQFALFDVTICLGGELDERENVFRQEERLIRDTAARVFVENGKWYKRWRSPEVTIRVIGGSQIERFDTISPQLAMQAHMQLNPDTVATLQEACAEVAVLLSCSTCGEPHELGCVDVPLAAVLFRPQGVRGMFPVRMGEESSGARVGVHCFVNHDPPRAETDVFQRARNDNVSRFTDIQLKPAPTPPPLMSPTSPDEIVRAEGELLISRPMKSCEVCVEEGRNLIVNDGGATPRSYAAFRIAKERENQALQEPFVTPEKRTGVRAGMCPQWNYRDTLNVDKVDWQSVSLEVSVWQDNKNRSTGFHPARRSQSDQLENDVYVGMARVDLSLFHCGWSDVDGWYHIQDAQHQTRGQVKIHVRNLRIENTLNPTKVVSSWGPQQTEPAGDFDQQYPGSITDDKAATLQFSLGKVVQAVHQASAEIEERLAIFQMPEKDSQADASPCTNLVFDLNKTTGKEGDTLKPSNTTPCADLQELVSDAQDAEAEVDGPDGPDRADDIDDIISDPNDDSSASNDDDSDSKSLELNADYFKPVTLASFGIEEMEFSPLAEDEARADENEQDTIAESAEEGAVVDDQFGILKCGEEEKKLRGTTRSSGSGVGNEESHDIDGLWREAPSEQRTVPEQTKIDTPVKDVASVGFDSDIDGEDTFSMRLANSTTTSEEEVIEGRNRGSSRNDGAFSTNSASLSDGESSVSSGGAASELDSDVIDDDKDATVQADHSHVAHKPSPKSTVTMNMIVEKANALDTIVAGTAADTVPGYNMDLADQSCGNVAAPSETVMDFDTGKEVQLESDASSAGPISASEVQYADKATQVGPFELGLQVEMVACSVQTAPSMDPKQECDEVVSEDVDDDANLSDLAEEAKQAVDVGCDAMDVPIEKHRQSVNVETLIPRPQGVVELVSNPSVSSVEQPSSSNQARSCLQEETHRRVSSLNNSEAHTTLQNEKIELVYEMLREMRDTYLAKPDMKSASGGANDCEYSEEGPKRVTVPNNPLVHEFRDTSDSRSSCPGSPISRPLILHRVARKLSLDGSFASASGLATSNIMVNDKKGVSDKRCSCSSSPLAREPRSLRSRGVSLHENVSMTMGKPACAFESSSKKTSFQVQSIGRRAESMSPDFDYHSPASGRMVRTSLRDTEGRRGPRENIGSISRLSSSDVRAVQRRSSLHNSQVEGTMNYWMKEDSSSSCDDEVDGEEDTDDNCYF</sequence>
<dbReference type="Pfam" id="PF25339">
    <property type="entry name" value="C2_C2CD3_N"/>
    <property type="match status" value="1"/>
</dbReference>
<feature type="compositionally biased region" description="Low complexity" evidence="1">
    <location>
        <begin position="1459"/>
        <end position="1476"/>
    </location>
</feature>
<dbReference type="EMBL" id="JAGDFM010000086">
    <property type="protein sequence ID" value="KAG7387074.1"/>
    <property type="molecule type" value="Genomic_DNA"/>
</dbReference>